<dbReference type="Gene3D" id="2.170.150.40">
    <property type="entry name" value="Domain of unknown function (DUF427)"/>
    <property type="match status" value="2"/>
</dbReference>
<dbReference type="RefSeq" id="WP_185043521.1">
    <property type="nucleotide sequence ID" value="NZ_BAABFG010000005.1"/>
</dbReference>
<dbReference type="InterPro" id="IPR007361">
    <property type="entry name" value="DUF427"/>
</dbReference>
<proteinExistence type="predicted"/>
<sequence length="271" mass="30147">MSRNVGDEMMRLLEVLRHQPTDKWVRARLGGRIVADSRAALLVWEPRRIVPTYAVPEADVRAGLVPVEAAPASDLPVLHPGIAFAAHSTPGQAYDVRLGDEVRERAAFRPDDADLAGHVLFDFDTFDWTEEDEPIFSHPRDPFSRVDIRRGSRHVRISRDGVLLAESHRPTLVFETKLHPRFYLPRADVTAEAVPGDMVTACPYKGRATYLSFAVGENLAWTYSDPLPEAAQLAGLVAFFDEVVDVTVDGIPRKRPDSPVAKVMKDEFGIS</sequence>
<name>A0A7W7H3B8_9ACTN</name>
<accession>A0A7W7H3B8</accession>
<dbReference type="Pfam" id="PF04248">
    <property type="entry name" value="NTP_transf_9"/>
    <property type="match status" value="1"/>
</dbReference>
<reference evidence="2 3" key="1">
    <citation type="submission" date="2020-08" db="EMBL/GenBank/DDBJ databases">
        <title>Sequencing the genomes of 1000 actinobacteria strains.</title>
        <authorList>
            <person name="Klenk H.-P."/>
        </authorList>
    </citation>
    <scope>NUCLEOTIDE SEQUENCE [LARGE SCALE GENOMIC DNA]</scope>
    <source>
        <strain evidence="2 3">DSM 45809</strain>
    </source>
</reference>
<keyword evidence="3" id="KW-1185">Reference proteome</keyword>
<dbReference type="InterPro" id="IPR038694">
    <property type="entry name" value="DUF427_sf"/>
</dbReference>
<protein>
    <submittedName>
        <fullName evidence="2">Uncharacterized protein (DUF427 family)</fullName>
    </submittedName>
</protein>
<dbReference type="AlphaFoldDB" id="A0A7W7H3B8"/>
<evidence type="ECO:0000313" key="3">
    <source>
        <dbReference type="Proteomes" id="UP000546162"/>
    </source>
</evidence>
<dbReference type="PANTHER" id="PTHR34310:SF9">
    <property type="entry name" value="BLR5716 PROTEIN"/>
    <property type="match status" value="1"/>
</dbReference>
<comment type="caution">
    <text evidence="2">The sequence shown here is derived from an EMBL/GenBank/DDBJ whole genome shotgun (WGS) entry which is preliminary data.</text>
</comment>
<evidence type="ECO:0000259" key="1">
    <source>
        <dbReference type="Pfam" id="PF04248"/>
    </source>
</evidence>
<evidence type="ECO:0000313" key="2">
    <source>
        <dbReference type="EMBL" id="MBB4743225.1"/>
    </source>
</evidence>
<dbReference type="EMBL" id="JACHNB010000001">
    <property type="protein sequence ID" value="MBB4743225.1"/>
    <property type="molecule type" value="Genomic_DNA"/>
</dbReference>
<dbReference type="Proteomes" id="UP000546162">
    <property type="component" value="Unassembled WGS sequence"/>
</dbReference>
<gene>
    <name evidence="2" type="ORF">BJY16_006684</name>
</gene>
<dbReference type="PANTHER" id="PTHR34310">
    <property type="entry name" value="DUF427 DOMAIN PROTEIN (AFU_ORTHOLOGUE AFUA_3G02220)"/>
    <property type="match status" value="1"/>
</dbReference>
<feature type="domain" description="DUF427" evidence="1">
    <location>
        <begin position="155"/>
        <end position="241"/>
    </location>
</feature>
<organism evidence="2 3">
    <name type="scientific">Actinoplanes octamycinicus</name>
    <dbReference type="NCBI Taxonomy" id="135948"/>
    <lineage>
        <taxon>Bacteria</taxon>
        <taxon>Bacillati</taxon>
        <taxon>Actinomycetota</taxon>
        <taxon>Actinomycetes</taxon>
        <taxon>Micromonosporales</taxon>
        <taxon>Micromonosporaceae</taxon>
        <taxon>Actinoplanes</taxon>
    </lineage>
</organism>